<keyword evidence="3" id="KW-1003">Cell membrane</keyword>
<dbReference type="GO" id="GO:0008137">
    <property type="term" value="F:NADH dehydrogenase (ubiquinone) activity"/>
    <property type="evidence" value="ECO:0007669"/>
    <property type="project" value="InterPro"/>
</dbReference>
<dbReference type="Pfam" id="PF00361">
    <property type="entry name" value="Proton_antipo_M"/>
    <property type="match status" value="3"/>
</dbReference>
<keyword evidence="5 9" id="KW-1133">Transmembrane helix</keyword>
<dbReference type="InterPro" id="IPR003918">
    <property type="entry name" value="NADH_UbQ_OxRdtase"/>
</dbReference>
<protein>
    <submittedName>
        <fullName evidence="12">Carbon monoxide-induced hydrogenase membrane protein CooM</fullName>
    </submittedName>
</protein>
<feature type="transmembrane region" description="Helical" evidence="9">
    <location>
        <begin position="941"/>
        <end position="960"/>
    </location>
</feature>
<feature type="transmembrane region" description="Helical" evidence="9">
    <location>
        <begin position="40"/>
        <end position="59"/>
    </location>
</feature>
<dbReference type="Proteomes" id="UP000186102">
    <property type="component" value="Unassembled WGS sequence"/>
</dbReference>
<name>A0A1Q8QMM8_9FIRM</name>
<feature type="transmembrane region" description="Helical" evidence="9">
    <location>
        <begin position="618"/>
        <end position="637"/>
    </location>
</feature>
<sequence>MSLGNFVNTSTITSLTVIGVLILLLGKVYAASRLHRIREFIILSAVAEMGLVFVGLGLGDSNGIVGAGFHFLYQLIVRFVMYLAAMQLIRLGNSPNTKDLTGLGSKQFFVATIFGFSLFSAMGISPFKGSMSKLLIIYSAVSTEHYLLAVLVVLASLIEAGCFLKIFHMLCLGESSEQQQTSRPTKLLLLGTGLVTVLLTLFQEPIMHLMANNVLSLIYDINFETLAKLESHWSWLVLIPYLGGFIVYILGKTSASLRNIVAVVISVVSVVLVWQTNDLDGLSRLFALLMTFVCLLVTLYSTAYFKNKRFSDRYFFFLMIMQASLIGITTTNHLGNFYAFWELMTCSSYFLVIHEQTKEALEAGYKYFMMCTAGAYALLIAAFALQIQVGSISLNVIAKNADKLPPTLVLALALGFLLGFGIKIGLVPVHSWLPAAHPVAPSSISAPMSGILTKIGIYGVLKLIFMVFGVALLSKTDLLGDFKFGSLMAFLGAATLLYGDLKAIQQTDVKKMLAYSTMAQVGEIVIALGSANYLSLVGGLSHVLNHAVMKNLLFLAIGSMIFRVKSQEISKLKGIGKQMPVTSLCFSIGILGIMGLPPFAGFVSKFMMLYGLIETGQWLYAGVILLGGFIGCFYYLRLIKTMYFEEYDGPAVSESPKAMLLPLAGLAVLVVFNGLFPQYALSLIKPAADTVAWASHMPTTSIPNLTITWPLAVVIPMVGGALAYLAGRYSPKWGGWFGVATLVTTTISLLVSNGNASVLSVSFALLIAFVGVLNLLYSVGYMDHSHAQNRFYFFFLTMIGGLIGVALSKDLFSFFGFWEIMSSWALYFTIVHEETREALREGFKYFIFNYAGATLMLFGVLILSVATGTFEFSLLGERAATMSPAQLTVALLLITAGFLMKAAMLPFRIDYQMHPPAAPTPVSGYISSVLLKSAPFGIMKLLYATIGVSLIAKLSGMLGIEIREAMAWVGGLTILWAVAMALLQSDMKKLLIYHTVSQMGYIVLGVSLGTALGVAGGLLHLVNHMFFKNLLFLGAGAIIYRTGFKSLDEVGGLAKKMPVTTLVFAIGAFSIAGIPPFSGFVSKWLIYQAAMEQGETSLALISLIASVLTMASFVKFLHSAFFGQLPEKLSQVREVPATMLAPMVVLAGLCILFGVVPGLPLSFIAKIQREIGQPAIDPNLFNLYSANGLWSFGILVILLLVGGLISMAVYSAYSRKVRYTEVYTCGNVDLKPEELQVSSHHLYETPKQLIKSELVGLKLLFGQDRGQGDA</sequence>
<evidence type="ECO:0000256" key="8">
    <source>
        <dbReference type="RuleBase" id="RU000320"/>
    </source>
</evidence>
<dbReference type="OrthoDB" id="9807568at2"/>
<evidence type="ECO:0000256" key="7">
    <source>
        <dbReference type="ARBA" id="ARBA00023136"/>
    </source>
</evidence>
<accession>A0A1Q8QMM8</accession>
<feature type="transmembrane region" description="Helical" evidence="9">
    <location>
        <begin position="451"/>
        <end position="472"/>
    </location>
</feature>
<feature type="transmembrane region" description="Helical" evidence="9">
    <location>
        <begin position="733"/>
        <end position="752"/>
    </location>
</feature>
<organism evidence="12 13">
    <name type="scientific">Desulfosporosinus metallidurans</name>
    <dbReference type="NCBI Taxonomy" id="1888891"/>
    <lineage>
        <taxon>Bacteria</taxon>
        <taxon>Bacillati</taxon>
        <taxon>Bacillota</taxon>
        <taxon>Clostridia</taxon>
        <taxon>Eubacteriales</taxon>
        <taxon>Desulfitobacteriaceae</taxon>
        <taxon>Desulfosporosinus</taxon>
    </lineage>
</organism>
<reference evidence="12 13" key="1">
    <citation type="submission" date="2016-09" db="EMBL/GenBank/DDBJ databases">
        <title>Complete genome of Desulfosporosinus sp. OL.</title>
        <authorList>
            <person name="Mardanov A."/>
            <person name="Beletsky A."/>
            <person name="Panova A."/>
            <person name="Karnachuk O."/>
            <person name="Ravin N."/>
        </authorList>
    </citation>
    <scope>NUCLEOTIDE SEQUENCE [LARGE SCALE GENOMIC DNA]</scope>
    <source>
        <strain evidence="12 13">OL</strain>
    </source>
</reference>
<dbReference type="PANTHER" id="PTHR42682:SF4">
    <property type="entry name" value="NADH-UBIQUINONE_PLASTOQUINONE"/>
    <property type="match status" value="1"/>
</dbReference>
<feature type="transmembrane region" description="Helical" evidence="9">
    <location>
        <begin position="584"/>
        <end position="612"/>
    </location>
</feature>
<feature type="domain" description="NADH-Ubiquinone oxidoreductase (complex I) chain 5 N-terminal" evidence="11">
    <location>
        <begin position="279"/>
        <end position="315"/>
    </location>
</feature>
<comment type="subcellular location">
    <subcellularLocation>
        <location evidence="1">Cell membrane</location>
        <topology evidence="1">Multi-pass membrane protein</topology>
    </subcellularLocation>
    <subcellularLocation>
        <location evidence="8">Membrane</location>
        <topology evidence="8">Multi-pass membrane protein</topology>
    </subcellularLocation>
</comment>
<feature type="transmembrane region" description="Helical" evidence="9">
    <location>
        <begin position="1061"/>
        <end position="1086"/>
    </location>
</feature>
<keyword evidence="6" id="KW-0560">Oxidoreductase</keyword>
<evidence type="ECO:0000256" key="5">
    <source>
        <dbReference type="ARBA" id="ARBA00022989"/>
    </source>
</evidence>
<comment type="similarity">
    <text evidence="2">Belongs to the CPA3 antiporters (TC 2.A.63) subunit A family.</text>
</comment>
<feature type="transmembrane region" description="Helical" evidence="9">
    <location>
        <begin position="791"/>
        <end position="808"/>
    </location>
</feature>
<feature type="transmembrane region" description="Helical" evidence="9">
    <location>
        <begin position="314"/>
        <end position="331"/>
    </location>
</feature>
<dbReference type="EMBL" id="MLBF01000041">
    <property type="protein sequence ID" value="OLN28584.1"/>
    <property type="molecule type" value="Genomic_DNA"/>
</dbReference>
<feature type="transmembrane region" description="Helical" evidence="9">
    <location>
        <begin position="1189"/>
        <end position="1210"/>
    </location>
</feature>
<feature type="transmembrane region" description="Helical" evidence="9">
    <location>
        <begin position="147"/>
        <end position="167"/>
    </location>
</feature>
<feature type="transmembrane region" description="Helical" evidence="9">
    <location>
        <begin position="966"/>
        <end position="983"/>
    </location>
</feature>
<evidence type="ECO:0000313" key="12">
    <source>
        <dbReference type="EMBL" id="OLN28584.1"/>
    </source>
</evidence>
<feature type="domain" description="NADH-Ubiquinone oxidoreductase (complex I) chain 5 N-terminal" evidence="11">
    <location>
        <begin position="759"/>
        <end position="792"/>
    </location>
</feature>
<evidence type="ECO:0000259" key="10">
    <source>
        <dbReference type="Pfam" id="PF00361"/>
    </source>
</evidence>
<dbReference type="PANTHER" id="PTHR42682">
    <property type="entry name" value="HYDROGENASE-4 COMPONENT F"/>
    <property type="match status" value="1"/>
</dbReference>
<feature type="transmembrane region" description="Helical" evidence="9">
    <location>
        <begin position="71"/>
        <end position="88"/>
    </location>
</feature>
<gene>
    <name evidence="12" type="ORF">DSOL_3962</name>
</gene>
<dbReference type="Pfam" id="PF00662">
    <property type="entry name" value="Proton_antipo_N"/>
    <property type="match status" value="2"/>
</dbReference>
<evidence type="ECO:0000313" key="13">
    <source>
        <dbReference type="Proteomes" id="UP000186102"/>
    </source>
</evidence>
<feature type="transmembrane region" description="Helical" evidence="9">
    <location>
        <begin position="257"/>
        <end position="276"/>
    </location>
</feature>
<evidence type="ECO:0000256" key="4">
    <source>
        <dbReference type="ARBA" id="ARBA00022692"/>
    </source>
</evidence>
<evidence type="ECO:0000256" key="1">
    <source>
        <dbReference type="ARBA" id="ARBA00004651"/>
    </source>
</evidence>
<dbReference type="InterPro" id="IPR001516">
    <property type="entry name" value="Proton_antipo_N"/>
</dbReference>
<feature type="transmembrane region" description="Helical" evidence="9">
    <location>
        <begin position="1137"/>
        <end position="1156"/>
    </location>
</feature>
<feature type="transmembrane region" description="Helical" evidence="9">
    <location>
        <begin position="365"/>
        <end position="387"/>
    </location>
</feature>
<dbReference type="InterPro" id="IPR001750">
    <property type="entry name" value="ND/Mrp_TM"/>
</dbReference>
<dbReference type="AlphaFoldDB" id="A0A1Q8QMM8"/>
<evidence type="ECO:0000259" key="11">
    <source>
        <dbReference type="Pfam" id="PF00662"/>
    </source>
</evidence>
<feature type="transmembrane region" description="Helical" evidence="9">
    <location>
        <begin position="6"/>
        <end position="28"/>
    </location>
</feature>
<feature type="transmembrane region" description="Helical" evidence="9">
    <location>
        <begin position="282"/>
        <end position="302"/>
    </location>
</feature>
<keyword evidence="13" id="KW-1185">Reference proteome</keyword>
<dbReference type="PRINTS" id="PR01437">
    <property type="entry name" value="NUOXDRDTASE4"/>
</dbReference>
<dbReference type="InterPro" id="IPR052175">
    <property type="entry name" value="ComplexI-like_HydComp"/>
</dbReference>
<feature type="transmembrane region" description="Helical" evidence="9">
    <location>
        <begin position="108"/>
        <end position="127"/>
    </location>
</feature>
<feature type="transmembrane region" description="Helical" evidence="9">
    <location>
        <begin position="707"/>
        <end position="726"/>
    </location>
</feature>
<feature type="domain" description="NADH:quinone oxidoreductase/Mrp antiporter transmembrane" evidence="10">
    <location>
        <begin position="14"/>
        <end position="158"/>
    </location>
</feature>
<comment type="caution">
    <text evidence="12">The sequence shown here is derived from an EMBL/GenBank/DDBJ whole genome shotgun (WGS) entry which is preliminary data.</text>
</comment>
<dbReference type="GO" id="GO:0042773">
    <property type="term" value="P:ATP synthesis coupled electron transport"/>
    <property type="evidence" value="ECO:0007669"/>
    <property type="project" value="InterPro"/>
</dbReference>
<proteinExistence type="inferred from homology"/>
<feature type="transmembrane region" description="Helical" evidence="9">
    <location>
        <begin position="658"/>
        <end position="676"/>
    </location>
</feature>
<feature type="transmembrane region" description="Helical" evidence="9">
    <location>
        <begin position="231"/>
        <end position="250"/>
    </location>
</feature>
<feature type="transmembrane region" description="Helical" evidence="9">
    <location>
        <begin position="513"/>
        <end position="535"/>
    </location>
</feature>
<evidence type="ECO:0000256" key="6">
    <source>
        <dbReference type="ARBA" id="ARBA00023002"/>
    </source>
</evidence>
<evidence type="ECO:0000256" key="3">
    <source>
        <dbReference type="ARBA" id="ARBA00022475"/>
    </source>
</evidence>
<feature type="transmembrane region" description="Helical" evidence="9">
    <location>
        <begin position="843"/>
        <end position="865"/>
    </location>
</feature>
<feature type="transmembrane region" description="Helical" evidence="9">
    <location>
        <begin position="187"/>
        <end position="211"/>
    </location>
</feature>
<feature type="transmembrane region" description="Helical" evidence="9">
    <location>
        <begin position="885"/>
        <end position="904"/>
    </location>
</feature>
<feature type="domain" description="NADH:quinone oxidoreductase/Mrp antiporter transmembrane" evidence="10">
    <location>
        <begin position="808"/>
        <end position="1109"/>
    </location>
</feature>
<feature type="transmembrane region" description="Helical" evidence="9">
    <location>
        <begin position="990"/>
        <end position="1015"/>
    </location>
</feature>
<feature type="domain" description="NADH:quinone oxidoreductase/Mrp antiporter transmembrane" evidence="10">
    <location>
        <begin position="332"/>
        <end position="630"/>
    </location>
</feature>
<feature type="transmembrane region" description="Helical" evidence="9">
    <location>
        <begin position="1098"/>
        <end position="1117"/>
    </location>
</feature>
<keyword evidence="4 8" id="KW-0812">Transmembrane</keyword>
<dbReference type="GO" id="GO:0016491">
    <property type="term" value="F:oxidoreductase activity"/>
    <property type="evidence" value="ECO:0007669"/>
    <property type="project" value="UniProtKB-KW"/>
</dbReference>
<feature type="transmembrane region" description="Helical" evidence="9">
    <location>
        <begin position="484"/>
        <end position="501"/>
    </location>
</feature>
<dbReference type="GO" id="GO:0005886">
    <property type="term" value="C:plasma membrane"/>
    <property type="evidence" value="ECO:0007669"/>
    <property type="project" value="UniProtKB-SubCell"/>
</dbReference>
<feature type="transmembrane region" description="Helical" evidence="9">
    <location>
        <begin position="407"/>
        <end position="430"/>
    </location>
</feature>
<feature type="transmembrane region" description="Helical" evidence="9">
    <location>
        <begin position="758"/>
        <end position="779"/>
    </location>
</feature>
<dbReference type="STRING" id="1888891.DSOL_3962"/>
<keyword evidence="7 9" id="KW-0472">Membrane</keyword>
<evidence type="ECO:0000256" key="9">
    <source>
        <dbReference type="SAM" id="Phobius"/>
    </source>
</evidence>
<feature type="transmembrane region" description="Helical" evidence="9">
    <location>
        <begin position="1021"/>
        <end position="1040"/>
    </location>
</feature>
<evidence type="ECO:0000256" key="2">
    <source>
        <dbReference type="ARBA" id="ARBA00008483"/>
    </source>
</evidence>
<dbReference type="RefSeq" id="WP_083642762.1">
    <property type="nucleotide sequence ID" value="NZ_MLBF01000041.1"/>
</dbReference>